<gene>
    <name evidence="2" type="ORF">AGERDE_LOCUS3756</name>
</gene>
<feature type="compositionally biased region" description="Low complexity" evidence="1">
    <location>
        <begin position="59"/>
        <end position="70"/>
    </location>
</feature>
<protein>
    <submittedName>
        <fullName evidence="2">4077_t:CDS:1</fullName>
    </submittedName>
</protein>
<comment type="caution">
    <text evidence="2">The sequence shown here is derived from an EMBL/GenBank/DDBJ whole genome shotgun (WGS) entry which is preliminary data.</text>
</comment>
<feature type="region of interest" description="Disordered" evidence="1">
    <location>
        <begin position="1"/>
        <end position="20"/>
    </location>
</feature>
<dbReference type="AlphaFoldDB" id="A0A9N8ZGP3"/>
<evidence type="ECO:0000313" key="2">
    <source>
        <dbReference type="EMBL" id="CAG8491134.1"/>
    </source>
</evidence>
<keyword evidence="3" id="KW-1185">Reference proteome</keyword>
<reference evidence="2" key="1">
    <citation type="submission" date="2021-06" db="EMBL/GenBank/DDBJ databases">
        <authorList>
            <person name="Kallberg Y."/>
            <person name="Tangrot J."/>
            <person name="Rosling A."/>
        </authorList>
    </citation>
    <scope>NUCLEOTIDE SEQUENCE</scope>
    <source>
        <strain evidence="2">MT106</strain>
    </source>
</reference>
<organism evidence="2 3">
    <name type="scientific">Ambispora gerdemannii</name>
    <dbReference type="NCBI Taxonomy" id="144530"/>
    <lineage>
        <taxon>Eukaryota</taxon>
        <taxon>Fungi</taxon>
        <taxon>Fungi incertae sedis</taxon>
        <taxon>Mucoromycota</taxon>
        <taxon>Glomeromycotina</taxon>
        <taxon>Glomeromycetes</taxon>
        <taxon>Archaeosporales</taxon>
        <taxon>Ambisporaceae</taxon>
        <taxon>Ambispora</taxon>
    </lineage>
</organism>
<accession>A0A9N8ZGP3</accession>
<feature type="region of interest" description="Disordered" evidence="1">
    <location>
        <begin position="32"/>
        <end position="85"/>
    </location>
</feature>
<dbReference type="Proteomes" id="UP000789831">
    <property type="component" value="Unassembled WGS sequence"/>
</dbReference>
<evidence type="ECO:0000256" key="1">
    <source>
        <dbReference type="SAM" id="MobiDB-lite"/>
    </source>
</evidence>
<feature type="compositionally biased region" description="Basic and acidic residues" evidence="1">
    <location>
        <begin position="35"/>
        <end position="51"/>
    </location>
</feature>
<name>A0A9N8ZGP3_9GLOM</name>
<dbReference type="OrthoDB" id="2447291at2759"/>
<dbReference type="EMBL" id="CAJVPL010000389">
    <property type="protein sequence ID" value="CAG8491134.1"/>
    <property type="molecule type" value="Genomic_DNA"/>
</dbReference>
<sequence>MLITSPPPSPPLSPKKGFSRFPAHELLSDIGLDINFKRPEKKSRYPREHQNGRKAQGENQNNVSTQQTTTFRSHPQPHAANQSVPKLPSALETHEDKKLQKSAIWDERKFVRTVVRLGMLLQGIHDKAPANIIDAIDEALIAREEVIRRNVESNANQQEIHVEPFLCHPSPQSADACRISSQARYRYGRALWRLILLRLVVGVATFKKSEC</sequence>
<proteinExistence type="predicted"/>
<evidence type="ECO:0000313" key="3">
    <source>
        <dbReference type="Proteomes" id="UP000789831"/>
    </source>
</evidence>
<feature type="compositionally biased region" description="Pro residues" evidence="1">
    <location>
        <begin position="1"/>
        <end position="13"/>
    </location>
</feature>